<dbReference type="EMBL" id="VSRR010042849">
    <property type="protein sequence ID" value="MPC76205.1"/>
    <property type="molecule type" value="Genomic_DNA"/>
</dbReference>
<evidence type="ECO:0000313" key="3">
    <source>
        <dbReference type="Proteomes" id="UP000324222"/>
    </source>
</evidence>
<evidence type="ECO:0000256" key="1">
    <source>
        <dbReference type="SAM" id="MobiDB-lite"/>
    </source>
</evidence>
<accession>A0A5B7I232</accession>
<name>A0A5B7I232_PORTR</name>
<evidence type="ECO:0000313" key="2">
    <source>
        <dbReference type="EMBL" id="MPC76205.1"/>
    </source>
</evidence>
<dbReference type="Proteomes" id="UP000324222">
    <property type="component" value="Unassembled WGS sequence"/>
</dbReference>
<comment type="caution">
    <text evidence="2">The sequence shown here is derived from an EMBL/GenBank/DDBJ whole genome shotgun (WGS) entry which is preliminary data.</text>
</comment>
<proteinExistence type="predicted"/>
<organism evidence="2 3">
    <name type="scientific">Portunus trituberculatus</name>
    <name type="common">Swimming crab</name>
    <name type="synonym">Neptunus trituberculatus</name>
    <dbReference type="NCBI Taxonomy" id="210409"/>
    <lineage>
        <taxon>Eukaryota</taxon>
        <taxon>Metazoa</taxon>
        <taxon>Ecdysozoa</taxon>
        <taxon>Arthropoda</taxon>
        <taxon>Crustacea</taxon>
        <taxon>Multicrustacea</taxon>
        <taxon>Malacostraca</taxon>
        <taxon>Eumalacostraca</taxon>
        <taxon>Eucarida</taxon>
        <taxon>Decapoda</taxon>
        <taxon>Pleocyemata</taxon>
        <taxon>Brachyura</taxon>
        <taxon>Eubrachyura</taxon>
        <taxon>Portunoidea</taxon>
        <taxon>Portunidae</taxon>
        <taxon>Portuninae</taxon>
        <taxon>Portunus</taxon>
    </lineage>
</organism>
<sequence>MYCISPTCVIIHVYLLTPPPPSSSPRHHNRSGRCGSLEAEADTGPGWGRRLTSARTAAHFLCSAFCSLSTMITDF</sequence>
<dbReference type="AlphaFoldDB" id="A0A5B7I232"/>
<reference evidence="2 3" key="1">
    <citation type="submission" date="2019-05" db="EMBL/GenBank/DDBJ databases">
        <title>Another draft genome of Portunus trituberculatus and its Hox gene families provides insights of decapod evolution.</title>
        <authorList>
            <person name="Jeong J.-H."/>
            <person name="Song I."/>
            <person name="Kim S."/>
            <person name="Choi T."/>
            <person name="Kim D."/>
            <person name="Ryu S."/>
            <person name="Kim W."/>
        </authorList>
    </citation>
    <scope>NUCLEOTIDE SEQUENCE [LARGE SCALE GENOMIC DNA]</scope>
    <source>
        <tissue evidence="2">Muscle</tissue>
    </source>
</reference>
<protein>
    <submittedName>
        <fullName evidence="2">Uncharacterized protein</fullName>
    </submittedName>
</protein>
<gene>
    <name evidence="2" type="ORF">E2C01_070612</name>
</gene>
<feature type="region of interest" description="Disordered" evidence="1">
    <location>
        <begin position="21"/>
        <end position="46"/>
    </location>
</feature>
<keyword evidence="3" id="KW-1185">Reference proteome</keyword>